<feature type="domain" description="GPI inositol-deacylase winged helix" evidence="3">
    <location>
        <begin position="579"/>
        <end position="657"/>
    </location>
</feature>
<evidence type="ECO:0000259" key="3">
    <source>
        <dbReference type="Pfam" id="PF22939"/>
    </source>
</evidence>
<dbReference type="SUPFAM" id="SSF48403">
    <property type="entry name" value="Ankyrin repeat"/>
    <property type="match status" value="1"/>
</dbReference>
<dbReference type="Gene3D" id="1.25.40.20">
    <property type="entry name" value="Ankyrin repeat-containing domain"/>
    <property type="match status" value="1"/>
</dbReference>
<name>W9Q1S4_FUSOX</name>
<feature type="domain" description="Nephrocystin 3-like N-terminal" evidence="4">
    <location>
        <begin position="299"/>
        <end position="466"/>
    </location>
</feature>
<organism evidence="5">
    <name type="scientific">Fusarium oxysporum f. sp. pisi HDV247</name>
    <dbReference type="NCBI Taxonomy" id="1080344"/>
    <lineage>
        <taxon>Eukaryota</taxon>
        <taxon>Fungi</taxon>
        <taxon>Dikarya</taxon>
        <taxon>Ascomycota</taxon>
        <taxon>Pezizomycotina</taxon>
        <taxon>Sordariomycetes</taxon>
        <taxon>Hypocreomycetidae</taxon>
        <taxon>Hypocreales</taxon>
        <taxon>Nectriaceae</taxon>
        <taxon>Fusarium</taxon>
        <taxon>Fusarium oxysporum species complex</taxon>
    </lineage>
</organism>
<dbReference type="EMBL" id="JH650968">
    <property type="protein sequence ID" value="EXA51363.1"/>
    <property type="molecule type" value="Genomic_DNA"/>
</dbReference>
<evidence type="ECO:0000256" key="1">
    <source>
        <dbReference type="ARBA" id="ARBA00022737"/>
    </source>
</evidence>
<dbReference type="SMART" id="SM00248">
    <property type="entry name" value="ANK"/>
    <property type="match status" value="9"/>
</dbReference>
<accession>W9Q1S4</accession>
<reference evidence="5" key="1">
    <citation type="submission" date="2011-10" db="EMBL/GenBank/DDBJ databases">
        <title>The Genome Sequence of Fusarium oxysporum HDV247.</title>
        <authorList>
            <consortium name="The Broad Institute Genome Sequencing Platform"/>
            <person name="Ma L.-J."/>
            <person name="Gale L.R."/>
            <person name="Schwartz D.C."/>
            <person name="Zhou S."/>
            <person name="Corby-Kistler H."/>
            <person name="Young S.K."/>
            <person name="Zeng Q."/>
            <person name="Gargeya S."/>
            <person name="Fitzgerald M."/>
            <person name="Haas B."/>
            <person name="Abouelleil A."/>
            <person name="Alvarado L."/>
            <person name="Arachchi H.M."/>
            <person name="Berlin A."/>
            <person name="Brown A."/>
            <person name="Chapman S.B."/>
            <person name="Chen Z."/>
            <person name="Dunbar C."/>
            <person name="Freedman E."/>
            <person name="Gearin G."/>
            <person name="Goldberg J."/>
            <person name="Griggs A."/>
            <person name="Gujja S."/>
            <person name="Heiman D."/>
            <person name="Howarth C."/>
            <person name="Larson L."/>
            <person name="Lui A."/>
            <person name="MacDonald P.J.P."/>
            <person name="Montmayeur A."/>
            <person name="Murphy C."/>
            <person name="Neiman D."/>
            <person name="Pearson M."/>
            <person name="Priest M."/>
            <person name="Roberts A."/>
            <person name="Saif S."/>
            <person name="Shea T."/>
            <person name="Shenoy N."/>
            <person name="Sisk P."/>
            <person name="Stolte C."/>
            <person name="Sykes S."/>
            <person name="Wortman J."/>
            <person name="Nusbaum C."/>
            <person name="Birren B."/>
        </authorList>
    </citation>
    <scope>NUCLEOTIDE SEQUENCE [LARGE SCALE GENOMIC DNA]</scope>
    <source>
        <strain evidence="5">HDV247</strain>
    </source>
</reference>
<evidence type="ECO:0000256" key="2">
    <source>
        <dbReference type="SAM" id="MobiDB-lite"/>
    </source>
</evidence>
<dbReference type="Pfam" id="PF24883">
    <property type="entry name" value="NPHP3_N"/>
    <property type="match status" value="1"/>
</dbReference>
<feature type="region of interest" description="Disordered" evidence="2">
    <location>
        <begin position="684"/>
        <end position="703"/>
    </location>
</feature>
<proteinExistence type="predicted"/>
<dbReference type="PANTHER" id="PTHR10039:SF16">
    <property type="entry name" value="GPI INOSITOL-DEACYLASE"/>
    <property type="match status" value="1"/>
</dbReference>
<dbReference type="InterPro" id="IPR036770">
    <property type="entry name" value="Ankyrin_rpt-contain_sf"/>
</dbReference>
<dbReference type="InterPro" id="IPR002110">
    <property type="entry name" value="Ankyrin_rpt"/>
</dbReference>
<dbReference type="SUPFAM" id="SSF52540">
    <property type="entry name" value="P-loop containing nucleoside triphosphate hydrolases"/>
    <property type="match status" value="1"/>
</dbReference>
<sequence length="1275" mass="145381">MSQKPRLWAEARKGLPQEVQDWLQIIAGDLELGLTATQQMDEIIGHTRQTQDQLGKSHLSFVIKTTNHRWDLAKYFDRMVHWLDKFKGIGDVASSFDPVHAALPWAAFRFVLQAILAGKEHTDSLVRLLSLIPHFVFSGYVLELVYTQQSICVEQGHNVADIGAKSIINLEEQLVKLYASIFEALWYCHLAQTRRKTKQRIVALFNFREPTDLLDGLKAQHQQVIECGEDCRRILDFSISFNHFDLLEELQGSVADLDGHVLKVLVWIEEEERIRTLGKVSSVLFRKHHEEIKRKRTEGTCEWILQRDMFRLWAEGVSKVTVLFGNPGSGKTFLISKVIDYCVDNARDDEAIAFFYCKRDEETRREPQDILRSILRQLSTTSKQSQTGRIHRSLRGVPDRLEANGTTFDIPNCRRLISIVTKDYSRTNIIVDALDECDKDSRWELLEALAAITNENQGIRLFVSSRTDDDIQRHFQKEPIIRIFAADNNEDINLFVRQRLSQDSRWNDLAAHVHRNIESVFRKKSEGMFQWAALQVKQLCQAASWNESSIKSHLSSAPKGLDALYAIIWRQIEQRSQYERQQAKNAIQWVLCALKPLQTGDLSTMMQINPGDDVIGPIEKLSDREIQSVCGNLLILDKQLRVWRFCHLSAREYIENNHYSMLEAHYHTAVSSLRFLQRGLRLNSPLSRDGSPPRESKVYDAGTPGRKARARVWDSSIVRSDYIIIQGLRHVGQVDSPAIATTELAHQLKRFLGSTELQSPTFQAWKSLLSSLNYRKPHETGFVSLASPPLEVAAIFGLFHSLRDWWDILNTSLEVNSSALSLAIRFRHERIWRHLIEREVGINIGSPRPLTVAIKSDYATAFETLINANSDVSYCEGRSGSDTPLKLALRYSNSMNRRHFVRRIVDRGAIINAKTTQQHQGALELAALYSGEDIMRILLASDRGPCSPDYLLSIATWNSNANLIPFFVKELGADVNRRLSGRSPLIKALERMTVLNIRTLVALGAQLDLTNHHDRGAALRAVESDPSNGVWRLLLQEGMNINGNDEKESLLSLAVRFHTPFSERLWRILNSGADVNQILQSSILPTPLAWAAAFQPPEVIDRLIGYGAHPGLSVNTGLSNALFAAGFHGRPHACRMLLDRSDIDVNQEQGGFFRNMLFSVIVGHLDYLDSKRLWYQRNWDLESRLGYTIWKPEHRKVLELLAIRGLNTYFPIYNGLESSTPLLMIGLRMHEISVARMYSKGYYAHLPRSWFFIMWSLHTDSAPQTPLRYQLPGSG</sequence>
<dbReference type="Proteomes" id="UP000030751">
    <property type="component" value="Unassembled WGS sequence"/>
</dbReference>
<dbReference type="InterPro" id="IPR054471">
    <property type="entry name" value="GPIID_WHD"/>
</dbReference>
<dbReference type="Gene3D" id="3.40.50.300">
    <property type="entry name" value="P-loop containing nucleotide triphosphate hydrolases"/>
    <property type="match status" value="1"/>
</dbReference>
<evidence type="ECO:0000313" key="5">
    <source>
        <dbReference type="EMBL" id="EXA51363.1"/>
    </source>
</evidence>
<protein>
    <submittedName>
        <fullName evidence="5">Uncharacterized protein</fullName>
    </submittedName>
</protein>
<reference evidence="5" key="2">
    <citation type="submission" date="2012-05" db="EMBL/GenBank/DDBJ databases">
        <title>Annotation of the Genome Sequence of Fusarium oxysporum HDV247.</title>
        <authorList>
            <consortium name="The Broad Institute Genomics Platform"/>
            <person name="Ma L.-J."/>
            <person name="Corby-Kistler H."/>
            <person name="Broz K."/>
            <person name="Gale L.R."/>
            <person name="Jonkers W."/>
            <person name="O'Donnell K."/>
            <person name="Ploetz R."/>
            <person name="Steinberg C."/>
            <person name="Schwartz D.C."/>
            <person name="VanEtten H."/>
            <person name="Zhou S."/>
            <person name="Young S.K."/>
            <person name="Zeng Q."/>
            <person name="Gargeya S."/>
            <person name="Fitzgerald M."/>
            <person name="Abouelleil A."/>
            <person name="Alvarado L."/>
            <person name="Chapman S.B."/>
            <person name="Gainer-Dewar J."/>
            <person name="Goldberg J."/>
            <person name="Griggs A."/>
            <person name="Gujja S."/>
            <person name="Hansen M."/>
            <person name="Howarth C."/>
            <person name="Imamovic A."/>
            <person name="Ireland A."/>
            <person name="Larimer J."/>
            <person name="McCowan C."/>
            <person name="Murphy C."/>
            <person name="Pearson M."/>
            <person name="Poon T.W."/>
            <person name="Priest M."/>
            <person name="Roberts A."/>
            <person name="Saif S."/>
            <person name="Shea T."/>
            <person name="Sykes S."/>
            <person name="Wortman J."/>
            <person name="Nusbaum C."/>
            <person name="Birren B."/>
        </authorList>
    </citation>
    <scope>NUCLEOTIDE SEQUENCE</scope>
    <source>
        <strain evidence="5">HDV247</strain>
    </source>
</reference>
<dbReference type="InterPro" id="IPR027417">
    <property type="entry name" value="P-loop_NTPase"/>
</dbReference>
<keyword evidence="1" id="KW-0677">Repeat</keyword>
<dbReference type="InterPro" id="IPR056884">
    <property type="entry name" value="NPHP3-like_N"/>
</dbReference>
<dbReference type="PANTHER" id="PTHR10039">
    <property type="entry name" value="AMELOGENIN"/>
    <property type="match status" value="1"/>
</dbReference>
<gene>
    <name evidence="5" type="ORF">FOVG_00013</name>
</gene>
<dbReference type="Pfam" id="PF22939">
    <property type="entry name" value="WHD_GPIID"/>
    <property type="match status" value="1"/>
</dbReference>
<dbReference type="OrthoDB" id="7464126at2759"/>
<dbReference type="AlphaFoldDB" id="W9Q1S4"/>
<evidence type="ECO:0000259" key="4">
    <source>
        <dbReference type="Pfam" id="PF24883"/>
    </source>
</evidence>